<organism evidence="1 2">
    <name type="scientific">Nitrosopumilus cobalaminigenes</name>
    <dbReference type="NCBI Taxonomy" id="1470066"/>
    <lineage>
        <taxon>Archaea</taxon>
        <taxon>Nitrososphaerota</taxon>
        <taxon>Nitrososphaeria</taxon>
        <taxon>Nitrosopumilales</taxon>
        <taxon>Nitrosopumilaceae</taxon>
        <taxon>Nitrosopumilus</taxon>
    </lineage>
</organism>
<name>A0A7D5M0S3_9ARCH</name>
<evidence type="ECO:0000313" key="1">
    <source>
        <dbReference type="EMBL" id="QLH03111.1"/>
    </source>
</evidence>
<sequence length="98" mass="11608">MRKIADKIVTIFFIILLGTLWYCTKCFVKPTKYKIIIYDILGNQVNVDGVRTSFNTPKVANNYISEYQNRFSQYSFSMASDMPIIKRNWLLEKLKIQR</sequence>
<dbReference type="RefSeq" id="WP_179360214.1">
    <property type="nucleotide sequence ID" value="NZ_CP026993.1"/>
</dbReference>
<dbReference type="AlphaFoldDB" id="A0A7D5M0S3"/>
<proteinExistence type="predicted"/>
<dbReference type="KEGG" id="ncl:C5F47_05880"/>
<dbReference type="Proteomes" id="UP000509771">
    <property type="component" value="Chromosome"/>
</dbReference>
<dbReference type="EMBL" id="CP026993">
    <property type="protein sequence ID" value="QLH03111.1"/>
    <property type="molecule type" value="Genomic_DNA"/>
</dbReference>
<protein>
    <submittedName>
        <fullName evidence="1">Uncharacterized protein</fullName>
    </submittedName>
</protein>
<dbReference type="OrthoDB" id="856at2157"/>
<gene>
    <name evidence="1" type="ORF">C5F47_05880</name>
</gene>
<evidence type="ECO:0000313" key="2">
    <source>
        <dbReference type="Proteomes" id="UP000509771"/>
    </source>
</evidence>
<reference evidence="1 2" key="1">
    <citation type="submission" date="2018-02" db="EMBL/GenBank/DDBJ databases">
        <title>Complete genome of Nitrosopumilus cobalaminigenes HCA1.</title>
        <authorList>
            <person name="Qin W."/>
            <person name="Zheng Y."/>
            <person name="Stahl D.A."/>
        </authorList>
    </citation>
    <scope>NUCLEOTIDE SEQUENCE [LARGE SCALE GENOMIC DNA]</scope>
    <source>
        <strain evidence="1 2">HCA1</strain>
    </source>
</reference>
<keyword evidence="2" id="KW-1185">Reference proteome</keyword>
<accession>A0A7D5M0S3</accession>
<dbReference type="GeneID" id="56059554"/>